<protein>
    <recommendedName>
        <fullName evidence="3">Chloride channel CLIC-like protein 1</fullName>
    </recommendedName>
</protein>
<keyword evidence="5 8" id="KW-1133">Transmembrane helix</keyword>
<dbReference type="PANTHER" id="PTHR34093">
    <property type="entry name" value="CHLORIDE CHANNEL CLIC-LIKE PROTEIN 1"/>
    <property type="match status" value="1"/>
</dbReference>
<reference evidence="10" key="1">
    <citation type="submission" date="2022-03" db="EMBL/GenBank/DDBJ databases">
        <authorList>
            <person name="Alioto T."/>
            <person name="Alioto T."/>
            <person name="Gomez Garrido J."/>
        </authorList>
    </citation>
    <scope>NUCLEOTIDE SEQUENCE</scope>
</reference>
<keyword evidence="9" id="KW-0732">Signal</keyword>
<evidence type="ECO:0000256" key="9">
    <source>
        <dbReference type="SAM" id="SignalP"/>
    </source>
</evidence>
<evidence type="ECO:0000256" key="6">
    <source>
        <dbReference type="ARBA" id="ARBA00023136"/>
    </source>
</evidence>
<dbReference type="PANTHER" id="PTHR34093:SF1">
    <property type="entry name" value="CHLORIDE CHANNEL CLIC-LIKE PROTEIN 1"/>
    <property type="match status" value="1"/>
</dbReference>
<feature type="transmembrane region" description="Helical" evidence="8">
    <location>
        <begin position="207"/>
        <end position="226"/>
    </location>
</feature>
<dbReference type="InterPro" id="IPR009231">
    <property type="entry name" value="Chloride_chnl_CLIC-like"/>
</dbReference>
<evidence type="ECO:0000256" key="5">
    <source>
        <dbReference type="ARBA" id="ARBA00022989"/>
    </source>
</evidence>
<name>A0AAD1SU85_PELCU</name>
<feature type="compositionally biased region" description="Polar residues" evidence="7">
    <location>
        <begin position="337"/>
        <end position="349"/>
    </location>
</feature>
<organism evidence="10 11">
    <name type="scientific">Pelobates cultripes</name>
    <name type="common">Western spadefoot toad</name>
    <dbReference type="NCBI Taxonomy" id="61616"/>
    <lineage>
        <taxon>Eukaryota</taxon>
        <taxon>Metazoa</taxon>
        <taxon>Chordata</taxon>
        <taxon>Craniata</taxon>
        <taxon>Vertebrata</taxon>
        <taxon>Euteleostomi</taxon>
        <taxon>Amphibia</taxon>
        <taxon>Batrachia</taxon>
        <taxon>Anura</taxon>
        <taxon>Pelobatoidea</taxon>
        <taxon>Pelobatidae</taxon>
        <taxon>Pelobates</taxon>
    </lineage>
</organism>
<evidence type="ECO:0000313" key="11">
    <source>
        <dbReference type="Proteomes" id="UP001295444"/>
    </source>
</evidence>
<keyword evidence="11" id="KW-1185">Reference proteome</keyword>
<sequence length="624" mass="71418">MEIQVVYVTLLLSSCLWIANSNKYEEDFVDPTDMVNYDAVTKTMRKKTESTESILKKLLQDILDEIHQLGPLGDNQEQDRLNMQELPEMSRFLEDKEWDPLPLKMDIKNVLFLLKHHIDNNWEKRSEYILQLVLENAFKFGDDLEESHLKAKDLLKASLTEIIKCLKVKVWNPGELEKDLKNILLKIKKHEDQIWNKTCKYSFYMDFENIVMVVVILIMLLLITLWKLLSTFAILSCVITFIIDTCLSCWIPAYKAFHIVTIIKMDLEQEDLQLSLMKHFAVLIAMMFSLYFVLHWLRRENPDAEENEDCVQRIQREPGPDDHELNHREPMPVLHEQFSNGNNASSNSLEHAPEKPFPLSQQESDPRNYVPFQNTQSYGHASNSEITVQEISSSEMDPGDQMECNLADVSSFGACADVQEDQTPADQNVFWKDLNNKTPIQRASYLRSALGAEQEILISSSNMDPGDHNICDDSRFPACVGVKEGNVPADRNVYWTNIITETPAEEGDVLGLRRTSGTNLNISEIDPAHQLECNQASCSNALFAQIQEIQEDYAPSSLREYNVSVDPSAQSFLFLNSPEDIYSGFDMCYSGTSSIEVIEESLRSRNVDMSNEDNEVAEPNVLRT</sequence>
<dbReference type="Proteomes" id="UP001295444">
    <property type="component" value="Chromosome 08"/>
</dbReference>
<accession>A0AAD1SU85</accession>
<feature type="signal peptide" evidence="9">
    <location>
        <begin position="1"/>
        <end position="21"/>
    </location>
</feature>
<evidence type="ECO:0000256" key="3">
    <source>
        <dbReference type="ARBA" id="ARBA00015571"/>
    </source>
</evidence>
<comment type="similarity">
    <text evidence="2">Belongs to the chloride channel MCLC family.</text>
</comment>
<feature type="chain" id="PRO_5042231017" description="Chloride channel CLIC-like protein 1" evidence="9">
    <location>
        <begin position="22"/>
        <end position="624"/>
    </location>
</feature>
<keyword evidence="4 8" id="KW-0812">Transmembrane</keyword>
<dbReference type="EMBL" id="OW240919">
    <property type="protein sequence ID" value="CAH2311736.1"/>
    <property type="molecule type" value="Genomic_DNA"/>
</dbReference>
<gene>
    <name evidence="10" type="ORF">PECUL_23A013156</name>
</gene>
<evidence type="ECO:0000256" key="2">
    <source>
        <dbReference type="ARBA" id="ARBA00005944"/>
    </source>
</evidence>
<feature type="transmembrane region" description="Helical" evidence="8">
    <location>
        <begin position="232"/>
        <end position="254"/>
    </location>
</feature>
<evidence type="ECO:0000256" key="1">
    <source>
        <dbReference type="ARBA" id="ARBA00004141"/>
    </source>
</evidence>
<evidence type="ECO:0000256" key="7">
    <source>
        <dbReference type="SAM" id="MobiDB-lite"/>
    </source>
</evidence>
<evidence type="ECO:0000256" key="8">
    <source>
        <dbReference type="SAM" id="Phobius"/>
    </source>
</evidence>
<evidence type="ECO:0000313" key="10">
    <source>
        <dbReference type="EMBL" id="CAH2311736.1"/>
    </source>
</evidence>
<dbReference type="GO" id="GO:0016020">
    <property type="term" value="C:membrane"/>
    <property type="evidence" value="ECO:0007669"/>
    <property type="project" value="UniProtKB-SubCell"/>
</dbReference>
<feature type="region of interest" description="Disordered" evidence="7">
    <location>
        <begin position="335"/>
        <end position="364"/>
    </location>
</feature>
<comment type="subcellular location">
    <subcellularLocation>
        <location evidence="1">Membrane</location>
        <topology evidence="1">Multi-pass membrane protein</topology>
    </subcellularLocation>
</comment>
<keyword evidence="6 8" id="KW-0472">Membrane</keyword>
<feature type="transmembrane region" description="Helical" evidence="8">
    <location>
        <begin position="275"/>
        <end position="297"/>
    </location>
</feature>
<dbReference type="AlphaFoldDB" id="A0AAD1SU85"/>
<dbReference type="GO" id="GO:0005783">
    <property type="term" value="C:endoplasmic reticulum"/>
    <property type="evidence" value="ECO:0007669"/>
    <property type="project" value="TreeGrafter"/>
</dbReference>
<proteinExistence type="inferred from homology"/>
<dbReference type="Pfam" id="PF05934">
    <property type="entry name" value="MCLC"/>
    <property type="match status" value="2"/>
</dbReference>
<dbReference type="GO" id="GO:0005254">
    <property type="term" value="F:chloride channel activity"/>
    <property type="evidence" value="ECO:0007669"/>
    <property type="project" value="TreeGrafter"/>
</dbReference>
<evidence type="ECO:0000256" key="4">
    <source>
        <dbReference type="ARBA" id="ARBA00022692"/>
    </source>
</evidence>